<dbReference type="GeneID" id="105134661"/>
<dbReference type="PANTHER" id="PTHR45717:SF10">
    <property type="entry name" value="OS10G0501000 PROTEIN"/>
    <property type="match status" value="1"/>
</dbReference>
<dbReference type="Gene3D" id="1.25.40.10">
    <property type="entry name" value="Tetratricopeptide repeat domain"/>
    <property type="match status" value="1"/>
</dbReference>
<dbReference type="KEGG" id="peu:105134661"/>
<evidence type="ECO:0000313" key="3">
    <source>
        <dbReference type="Proteomes" id="UP000694918"/>
    </source>
</evidence>
<name>A0AAJ6UY31_POPEU</name>
<accession>A0AAJ6UY31</accession>
<reference evidence="4" key="1">
    <citation type="submission" date="2025-08" db="UniProtKB">
        <authorList>
            <consortium name="RefSeq"/>
        </authorList>
    </citation>
    <scope>IDENTIFICATION</scope>
</reference>
<gene>
    <name evidence="4" type="primary">LOC105134661</name>
</gene>
<dbReference type="Proteomes" id="UP000694918">
    <property type="component" value="Unplaced"/>
</dbReference>
<dbReference type="InterPro" id="IPR011990">
    <property type="entry name" value="TPR-like_helical_dom_sf"/>
</dbReference>
<organism evidence="3 4">
    <name type="scientific">Populus euphratica</name>
    <name type="common">Euphrates poplar</name>
    <dbReference type="NCBI Taxonomy" id="75702"/>
    <lineage>
        <taxon>Eukaryota</taxon>
        <taxon>Viridiplantae</taxon>
        <taxon>Streptophyta</taxon>
        <taxon>Embryophyta</taxon>
        <taxon>Tracheophyta</taxon>
        <taxon>Spermatophyta</taxon>
        <taxon>Magnoliopsida</taxon>
        <taxon>eudicotyledons</taxon>
        <taxon>Gunneridae</taxon>
        <taxon>Pentapetalae</taxon>
        <taxon>rosids</taxon>
        <taxon>fabids</taxon>
        <taxon>Malpighiales</taxon>
        <taxon>Salicaceae</taxon>
        <taxon>Saliceae</taxon>
        <taxon>Populus</taxon>
    </lineage>
</organism>
<dbReference type="GO" id="GO:0003729">
    <property type="term" value="F:mRNA binding"/>
    <property type="evidence" value="ECO:0007669"/>
    <property type="project" value="UniProtKB-ARBA"/>
</dbReference>
<keyword evidence="3" id="KW-1185">Reference proteome</keyword>
<sequence>MHLCDALLNYYADPKHLEKAEAMTQTMKELELVKALSYNWNLTLNSKMGKNEDVEILMQEMEDKGIWCNKNAFKILVNGYAGSSNIEKMEKLLMKMERDSRINWKVRVSAAKGYLKASFTEKTSTMLKRSVWEEWLSMKTWPDILFPNAMISGYSKKGLWEKDEAFVRIIERSGMELNADSFVHLAAGYCVAGQMVKAAESIKKAISKYTRKEAEYQGSICISEMPGRSGSSRRAFQASYEALSFRSSYI</sequence>
<dbReference type="RefSeq" id="XP_011037457.1">
    <property type="nucleotide sequence ID" value="XM_011039155.1"/>
</dbReference>
<dbReference type="AlphaFoldDB" id="A0AAJ6UY31"/>
<evidence type="ECO:0000313" key="4">
    <source>
        <dbReference type="RefSeq" id="XP_011037457.1"/>
    </source>
</evidence>
<comment type="similarity">
    <text evidence="1">Belongs to the PPR family. P subfamily.</text>
</comment>
<dbReference type="Pfam" id="PF01535">
    <property type="entry name" value="PPR"/>
    <property type="match status" value="2"/>
</dbReference>
<dbReference type="PANTHER" id="PTHR45717">
    <property type="entry name" value="OS12G0527900 PROTEIN"/>
    <property type="match status" value="1"/>
</dbReference>
<evidence type="ECO:0000256" key="1">
    <source>
        <dbReference type="ARBA" id="ARBA00007626"/>
    </source>
</evidence>
<dbReference type="GO" id="GO:0005739">
    <property type="term" value="C:mitochondrion"/>
    <property type="evidence" value="ECO:0007669"/>
    <property type="project" value="TreeGrafter"/>
</dbReference>
<proteinExistence type="inferred from homology"/>
<keyword evidence="2" id="KW-0677">Repeat</keyword>
<dbReference type="InterPro" id="IPR002885">
    <property type="entry name" value="PPR_rpt"/>
</dbReference>
<evidence type="ECO:0000256" key="2">
    <source>
        <dbReference type="ARBA" id="ARBA00022737"/>
    </source>
</evidence>
<protein>
    <submittedName>
        <fullName evidence="4">Pentatricopeptide repeat-containing protein At2g20710, mitochondrial-like</fullName>
    </submittedName>
</protein>